<evidence type="ECO:0000313" key="2">
    <source>
        <dbReference type="EMBL" id="CAF1164972.1"/>
    </source>
</evidence>
<evidence type="ECO:0000313" key="3">
    <source>
        <dbReference type="Proteomes" id="UP000663860"/>
    </source>
</evidence>
<dbReference type="PANTHER" id="PTHR47510:SF3">
    <property type="entry name" value="ENDO_EXONUCLEASE_PHOSPHATASE DOMAIN-CONTAINING PROTEIN"/>
    <property type="match status" value="1"/>
</dbReference>
<dbReference type="InterPro" id="IPR005135">
    <property type="entry name" value="Endo/exonuclease/phosphatase"/>
</dbReference>
<evidence type="ECO:0000259" key="1">
    <source>
        <dbReference type="Pfam" id="PF14529"/>
    </source>
</evidence>
<feature type="domain" description="Endonuclease/exonuclease/phosphatase" evidence="1">
    <location>
        <begin position="73"/>
        <end position="172"/>
    </location>
</feature>
<dbReference type="Gene3D" id="3.60.10.10">
    <property type="entry name" value="Endonuclease/exonuclease/phosphatase"/>
    <property type="match status" value="1"/>
</dbReference>
<name>A0A814TV36_9BILA</name>
<dbReference type="GO" id="GO:0003824">
    <property type="term" value="F:catalytic activity"/>
    <property type="evidence" value="ECO:0007669"/>
    <property type="project" value="InterPro"/>
</dbReference>
<comment type="caution">
    <text evidence="2">The sequence shown here is derived from an EMBL/GenBank/DDBJ whole genome shotgun (WGS) entry which is preliminary data.</text>
</comment>
<dbReference type="Proteomes" id="UP000663860">
    <property type="component" value="Unassembled WGS sequence"/>
</dbReference>
<dbReference type="Pfam" id="PF14529">
    <property type="entry name" value="Exo_endo_phos_2"/>
    <property type="match status" value="1"/>
</dbReference>
<dbReference type="InterPro" id="IPR036691">
    <property type="entry name" value="Endo/exonu/phosph_ase_sf"/>
</dbReference>
<organism evidence="2 3">
    <name type="scientific">Adineta steineri</name>
    <dbReference type="NCBI Taxonomy" id="433720"/>
    <lineage>
        <taxon>Eukaryota</taxon>
        <taxon>Metazoa</taxon>
        <taxon>Spiralia</taxon>
        <taxon>Gnathifera</taxon>
        <taxon>Rotifera</taxon>
        <taxon>Eurotatoria</taxon>
        <taxon>Bdelloidea</taxon>
        <taxon>Adinetida</taxon>
        <taxon>Adinetidae</taxon>
        <taxon>Adineta</taxon>
    </lineage>
</organism>
<accession>A0A814TV36</accession>
<gene>
    <name evidence="2" type="ORF">IZO911_LOCUS26550</name>
</gene>
<dbReference type="PANTHER" id="PTHR47510">
    <property type="entry name" value="REVERSE TRANSCRIPTASE DOMAIN-CONTAINING PROTEIN"/>
    <property type="match status" value="1"/>
</dbReference>
<dbReference type="EMBL" id="CAJNOE010000348">
    <property type="protein sequence ID" value="CAF1164972.1"/>
    <property type="molecule type" value="Genomic_DNA"/>
</dbReference>
<proteinExistence type="predicted"/>
<protein>
    <recommendedName>
        <fullName evidence="1">Endonuclease/exonuclease/phosphatase domain-containing protein</fullName>
    </recommendedName>
</protein>
<dbReference type="AlphaFoldDB" id="A0A814TV36"/>
<sequence>MDIISINETNLHEKTQFQLPGFNIFRFDRSNKKGGGVLLAIRQEISCYEVFSQSIDNNECVAVQISTQSGTLLICSLYIPPQIKISSRLFDQLLNINNNCLIMGDLNAASTLLGSRKTNSKGIQLQELLNNTAFSCIDDNITTYERNNYEEKLDWILATRPIIFCINNVNTHMPLGTVSGHKPLTFDLMIMADDKPPSPRIQFSFKLANWSLYRHTLNEKLMQWDVNRKIVSTNDIDEYTTFISESIVAAARSAIPQSSGKINIEISPVTKHLINLKHQFYRSWKKYGVGKNQYYRTREQLTLSLRNDRIARLKRIFHALTTKQMNTGKVWALIRKYHNKRIRQKITSVLKYEQFKVNSDLEKANMFATYFENDIYTSTPDTSAFHIHVSEVVKKINKSISTSSINASSINTSSITTSSINSQSFQAITPKELKLILKQLPNSAPGPDNVHNRCLRNFTKSLIDHLFNLMNASLRPGYVPSSWKTAFIILLLKPGKDRSQVSSY</sequence>
<dbReference type="SUPFAM" id="SSF56219">
    <property type="entry name" value="DNase I-like"/>
    <property type="match status" value="1"/>
</dbReference>
<reference evidence="2" key="1">
    <citation type="submission" date="2021-02" db="EMBL/GenBank/DDBJ databases">
        <authorList>
            <person name="Nowell W R."/>
        </authorList>
    </citation>
    <scope>NUCLEOTIDE SEQUENCE</scope>
</reference>